<evidence type="ECO:0000256" key="1">
    <source>
        <dbReference type="ARBA" id="ARBA00022690"/>
    </source>
</evidence>
<dbReference type="Pfam" id="PF01826">
    <property type="entry name" value="TIL"/>
    <property type="match status" value="3"/>
</dbReference>
<dbReference type="Proteomes" id="UP000663852">
    <property type="component" value="Unassembled WGS sequence"/>
</dbReference>
<dbReference type="CDD" id="cd19941">
    <property type="entry name" value="TIL"/>
    <property type="match status" value="3"/>
</dbReference>
<feature type="domain" description="TIL" evidence="4">
    <location>
        <begin position="106"/>
        <end position="162"/>
    </location>
</feature>
<feature type="domain" description="TIL" evidence="4">
    <location>
        <begin position="172"/>
        <end position="230"/>
    </location>
</feature>
<dbReference type="InterPro" id="IPR051368">
    <property type="entry name" value="SerProtInhib-TIL_Domain"/>
</dbReference>
<evidence type="ECO:0000313" key="6">
    <source>
        <dbReference type="EMBL" id="CAF1553011.1"/>
    </source>
</evidence>
<reference evidence="5" key="1">
    <citation type="submission" date="2021-02" db="EMBL/GenBank/DDBJ databases">
        <authorList>
            <person name="Nowell W R."/>
        </authorList>
    </citation>
    <scope>NUCLEOTIDE SEQUENCE</scope>
</reference>
<dbReference type="OrthoDB" id="6236007at2759"/>
<dbReference type="EMBL" id="CAJNOJ010000098">
    <property type="protein sequence ID" value="CAF1104287.1"/>
    <property type="molecule type" value="Genomic_DNA"/>
</dbReference>
<evidence type="ECO:0000313" key="8">
    <source>
        <dbReference type="Proteomes" id="UP000663852"/>
    </source>
</evidence>
<evidence type="ECO:0000313" key="5">
    <source>
        <dbReference type="EMBL" id="CAF1104287.1"/>
    </source>
</evidence>
<keyword evidence="2" id="KW-1015">Disulfide bond</keyword>
<comment type="caution">
    <text evidence="5">The sequence shown here is derived from an EMBL/GenBank/DDBJ whole genome shotgun (WGS) entry which is preliminary data.</text>
</comment>
<dbReference type="AlphaFoldDB" id="A0A814PC99"/>
<dbReference type="Gene3D" id="2.10.25.10">
    <property type="entry name" value="Laminin"/>
    <property type="match status" value="3"/>
</dbReference>
<keyword evidence="3" id="KW-0732">Signal</keyword>
<keyword evidence="7" id="KW-1185">Reference proteome</keyword>
<dbReference type="Proteomes" id="UP000663828">
    <property type="component" value="Unassembled WGS sequence"/>
</dbReference>
<dbReference type="PANTHER" id="PTHR23259">
    <property type="entry name" value="RIDDLE"/>
    <property type="match status" value="1"/>
</dbReference>
<sequence length="245" mass="26825">MSILRSAIVTAVIGLVCVFSIQVKAIPVKPSRQCCPEGEVYKSCGTACPLTCDDVLNTNSTKMCTLQCVSGCFCQEGYVRDKQNKGTCVRREQCNTTTPETDQCSPDTEEFKNCGTACPETCADMNNSDSKPCSKQCVQGCFCKEGYVRDKENGTCVKREQCNITTPPRKQCSKHEVYTTCGSACPLTCEDVINNTNKPCTLQCVQGCFCEEEYVRDTNNGGACIKRDKCKSNDPTTSTRSLVDN</sequence>
<dbReference type="InterPro" id="IPR036084">
    <property type="entry name" value="Ser_inhib-like_sf"/>
</dbReference>
<dbReference type="FunFam" id="2.10.25.10:FF:000055">
    <property type="entry name" value="alpha-tectorin isoform X1"/>
    <property type="match status" value="1"/>
</dbReference>
<dbReference type="GO" id="GO:0030414">
    <property type="term" value="F:peptidase inhibitor activity"/>
    <property type="evidence" value="ECO:0007669"/>
    <property type="project" value="UniProtKB-KW"/>
</dbReference>
<dbReference type="EMBL" id="CAJNOR010005239">
    <property type="protein sequence ID" value="CAF1553011.1"/>
    <property type="molecule type" value="Genomic_DNA"/>
</dbReference>
<evidence type="ECO:0000313" key="7">
    <source>
        <dbReference type="Proteomes" id="UP000663828"/>
    </source>
</evidence>
<gene>
    <name evidence="5" type="ORF">EDS130_LOCUS20152</name>
    <name evidence="6" type="ORF">XAT740_LOCUS43042</name>
</gene>
<dbReference type="PANTHER" id="PTHR23259:SF70">
    <property type="entry name" value="ACCESSORY GLAND PROTEIN ACP62F-RELATED"/>
    <property type="match status" value="1"/>
</dbReference>
<protein>
    <recommendedName>
        <fullName evidence="4">TIL domain-containing protein</fullName>
    </recommendedName>
</protein>
<evidence type="ECO:0000256" key="3">
    <source>
        <dbReference type="SAM" id="SignalP"/>
    </source>
</evidence>
<feature type="signal peptide" evidence="3">
    <location>
        <begin position="1"/>
        <end position="25"/>
    </location>
</feature>
<dbReference type="SUPFAM" id="SSF57567">
    <property type="entry name" value="Serine protease inhibitors"/>
    <property type="match status" value="3"/>
</dbReference>
<dbReference type="InterPro" id="IPR002919">
    <property type="entry name" value="TIL_dom"/>
</dbReference>
<organism evidence="5 8">
    <name type="scientific">Adineta ricciae</name>
    <name type="common">Rotifer</name>
    <dbReference type="NCBI Taxonomy" id="249248"/>
    <lineage>
        <taxon>Eukaryota</taxon>
        <taxon>Metazoa</taxon>
        <taxon>Spiralia</taxon>
        <taxon>Gnathifera</taxon>
        <taxon>Rotifera</taxon>
        <taxon>Eurotatoria</taxon>
        <taxon>Bdelloidea</taxon>
        <taxon>Adinetida</taxon>
        <taxon>Adinetidae</taxon>
        <taxon>Adineta</taxon>
    </lineage>
</organism>
<feature type="domain" description="TIL" evidence="4">
    <location>
        <begin position="35"/>
        <end position="94"/>
    </location>
</feature>
<name>A0A814PC99_ADIRI</name>
<proteinExistence type="predicted"/>
<feature type="chain" id="PRO_5036410599" description="TIL domain-containing protein" evidence="3">
    <location>
        <begin position="26"/>
        <end position="245"/>
    </location>
</feature>
<accession>A0A814PC99</accession>
<evidence type="ECO:0000259" key="4">
    <source>
        <dbReference type="Pfam" id="PF01826"/>
    </source>
</evidence>
<keyword evidence="1" id="KW-0646">Protease inhibitor</keyword>
<evidence type="ECO:0000256" key="2">
    <source>
        <dbReference type="ARBA" id="ARBA00023157"/>
    </source>
</evidence>